<feature type="domain" description="Methyltransferase small" evidence="6">
    <location>
        <begin position="77"/>
        <end position="154"/>
    </location>
</feature>
<evidence type="ECO:0000256" key="1">
    <source>
        <dbReference type="ARBA" id="ARBA00012771"/>
    </source>
</evidence>
<dbReference type="NCBIfam" id="TIGR03534">
    <property type="entry name" value="RF_mod_PrmC"/>
    <property type="match status" value="1"/>
</dbReference>
<dbReference type="PANTHER" id="PTHR18895:SF74">
    <property type="entry name" value="MTRF1L RELEASE FACTOR GLUTAMINE METHYLTRANSFERASE"/>
    <property type="match status" value="1"/>
</dbReference>
<organism evidence="7 8">
    <name type="scientific">Candidatus Fimihabitans intestinipullorum</name>
    <dbReference type="NCBI Taxonomy" id="2840820"/>
    <lineage>
        <taxon>Bacteria</taxon>
        <taxon>Bacillati</taxon>
        <taxon>Mycoplasmatota</taxon>
        <taxon>Mycoplasmatota incertae sedis</taxon>
        <taxon>Candidatus Fimihabitans</taxon>
    </lineage>
</organism>
<keyword evidence="3 7" id="KW-0808">Transferase</keyword>
<dbReference type="InterPro" id="IPR050320">
    <property type="entry name" value="N5-glutamine_MTase"/>
</dbReference>
<dbReference type="InterPro" id="IPR002052">
    <property type="entry name" value="DNA_methylase_N6_adenine_CS"/>
</dbReference>
<reference evidence="7" key="2">
    <citation type="journal article" date="2021" name="PeerJ">
        <title>Extensive microbial diversity within the chicken gut microbiome revealed by metagenomics and culture.</title>
        <authorList>
            <person name="Gilroy R."/>
            <person name="Ravi A."/>
            <person name="Getino M."/>
            <person name="Pursley I."/>
            <person name="Horton D.L."/>
            <person name="Alikhan N.F."/>
            <person name="Baker D."/>
            <person name="Gharbi K."/>
            <person name="Hall N."/>
            <person name="Watson M."/>
            <person name="Adriaenssens E.M."/>
            <person name="Foster-Nyarko E."/>
            <person name="Jarju S."/>
            <person name="Secka A."/>
            <person name="Antonio M."/>
            <person name="Oren A."/>
            <person name="Chaudhuri R.R."/>
            <person name="La Ragione R."/>
            <person name="Hildebrand F."/>
            <person name="Pallen M.J."/>
        </authorList>
    </citation>
    <scope>NUCLEOTIDE SEQUENCE</scope>
    <source>
        <strain evidence="7">CHK197-8231</strain>
    </source>
</reference>
<dbReference type="NCBIfam" id="TIGR00536">
    <property type="entry name" value="hemK_fam"/>
    <property type="match status" value="1"/>
</dbReference>
<keyword evidence="4" id="KW-0949">S-adenosyl-L-methionine</keyword>
<dbReference type="SUPFAM" id="SSF53335">
    <property type="entry name" value="S-adenosyl-L-methionine-dependent methyltransferases"/>
    <property type="match status" value="1"/>
</dbReference>
<dbReference type="GO" id="GO:0102559">
    <property type="term" value="F:peptide chain release factor N(5)-glutamine methyltransferase activity"/>
    <property type="evidence" value="ECO:0007669"/>
    <property type="project" value="UniProtKB-EC"/>
</dbReference>
<dbReference type="Gene3D" id="3.40.50.150">
    <property type="entry name" value="Vaccinia Virus protein VP39"/>
    <property type="match status" value="1"/>
</dbReference>
<evidence type="ECO:0000259" key="6">
    <source>
        <dbReference type="Pfam" id="PF05175"/>
    </source>
</evidence>
<dbReference type="CDD" id="cd02440">
    <property type="entry name" value="AdoMet_MTases"/>
    <property type="match status" value="1"/>
</dbReference>
<reference evidence="7" key="1">
    <citation type="submission" date="2020-10" db="EMBL/GenBank/DDBJ databases">
        <authorList>
            <person name="Gilroy R."/>
        </authorList>
    </citation>
    <scope>NUCLEOTIDE SEQUENCE</scope>
    <source>
        <strain evidence="7">CHK197-8231</strain>
    </source>
</reference>
<evidence type="ECO:0000256" key="5">
    <source>
        <dbReference type="ARBA" id="ARBA00048391"/>
    </source>
</evidence>
<dbReference type="EC" id="2.1.1.297" evidence="1"/>
<comment type="catalytic activity">
    <reaction evidence="5">
        <text>L-glutaminyl-[peptide chain release factor] + S-adenosyl-L-methionine = N(5)-methyl-L-glutaminyl-[peptide chain release factor] + S-adenosyl-L-homocysteine + H(+)</text>
        <dbReference type="Rhea" id="RHEA:42896"/>
        <dbReference type="Rhea" id="RHEA-COMP:10271"/>
        <dbReference type="Rhea" id="RHEA-COMP:10272"/>
        <dbReference type="ChEBI" id="CHEBI:15378"/>
        <dbReference type="ChEBI" id="CHEBI:30011"/>
        <dbReference type="ChEBI" id="CHEBI:57856"/>
        <dbReference type="ChEBI" id="CHEBI:59789"/>
        <dbReference type="ChEBI" id="CHEBI:61891"/>
        <dbReference type="EC" id="2.1.1.297"/>
    </reaction>
</comment>
<dbReference type="Proteomes" id="UP000824087">
    <property type="component" value="Unassembled WGS sequence"/>
</dbReference>
<dbReference type="GO" id="GO:0032259">
    <property type="term" value="P:methylation"/>
    <property type="evidence" value="ECO:0007669"/>
    <property type="project" value="UniProtKB-KW"/>
</dbReference>
<sequence length="244" mass="28198">MIIEMSDLEYLKKYGNPKTFQEDVKRLDAGEPVQYIVGNVDFYGNLIEVTPDVLIPRFETEELVDRVIRYYKKEQRIPQRILDLGTGSGCIAITLKKAFPDAQVTAVDISSKALAVARKNAQRNGVSIRLLEGNFLEPVEGTFDLIISNPPYIDFEEQIDEKVRKYEPSIALYADHNGLSCYEHILKHIEKYTEDNSLIVFEIGYLQKKSLMNLVKEHFPNKIVWCEKDLSGKDRFLWIMDKRC</sequence>
<accession>A0A9D1HUA2</accession>
<evidence type="ECO:0000313" key="8">
    <source>
        <dbReference type="Proteomes" id="UP000824087"/>
    </source>
</evidence>
<evidence type="ECO:0000313" key="7">
    <source>
        <dbReference type="EMBL" id="HIU22152.1"/>
    </source>
</evidence>
<dbReference type="InterPro" id="IPR019874">
    <property type="entry name" value="RF_methyltr_PrmC"/>
</dbReference>
<dbReference type="InterPro" id="IPR004556">
    <property type="entry name" value="HemK-like"/>
</dbReference>
<evidence type="ECO:0000256" key="4">
    <source>
        <dbReference type="ARBA" id="ARBA00022691"/>
    </source>
</evidence>
<dbReference type="InterPro" id="IPR007848">
    <property type="entry name" value="Small_mtfrase_dom"/>
</dbReference>
<proteinExistence type="predicted"/>
<evidence type="ECO:0000256" key="3">
    <source>
        <dbReference type="ARBA" id="ARBA00022679"/>
    </source>
</evidence>
<dbReference type="AlphaFoldDB" id="A0A9D1HUA2"/>
<protein>
    <recommendedName>
        <fullName evidence="1">peptide chain release factor N(5)-glutamine methyltransferase</fullName>
        <ecNumber evidence="1">2.1.1.297</ecNumber>
    </recommendedName>
</protein>
<dbReference type="PROSITE" id="PS00092">
    <property type="entry name" value="N6_MTASE"/>
    <property type="match status" value="1"/>
</dbReference>
<dbReference type="EMBL" id="DVML01000007">
    <property type="protein sequence ID" value="HIU22152.1"/>
    <property type="molecule type" value="Genomic_DNA"/>
</dbReference>
<dbReference type="PANTHER" id="PTHR18895">
    <property type="entry name" value="HEMK METHYLTRANSFERASE"/>
    <property type="match status" value="1"/>
</dbReference>
<dbReference type="Pfam" id="PF05175">
    <property type="entry name" value="MTS"/>
    <property type="match status" value="1"/>
</dbReference>
<name>A0A9D1HUA2_9BACT</name>
<gene>
    <name evidence="7" type="primary">prmC</name>
    <name evidence="7" type="ORF">IAD49_01080</name>
</gene>
<dbReference type="InterPro" id="IPR029063">
    <property type="entry name" value="SAM-dependent_MTases_sf"/>
</dbReference>
<dbReference type="GO" id="GO:0003676">
    <property type="term" value="F:nucleic acid binding"/>
    <property type="evidence" value="ECO:0007669"/>
    <property type="project" value="InterPro"/>
</dbReference>
<comment type="caution">
    <text evidence="7">The sequence shown here is derived from an EMBL/GenBank/DDBJ whole genome shotgun (WGS) entry which is preliminary data.</text>
</comment>
<keyword evidence="2 7" id="KW-0489">Methyltransferase</keyword>
<evidence type="ECO:0000256" key="2">
    <source>
        <dbReference type="ARBA" id="ARBA00022603"/>
    </source>
</evidence>